<keyword evidence="9" id="KW-0966">Cell projection</keyword>
<evidence type="ECO:0000256" key="8">
    <source>
        <dbReference type="SAM" id="Phobius"/>
    </source>
</evidence>
<evidence type="ECO:0000256" key="7">
    <source>
        <dbReference type="ARBA" id="ARBA00023136"/>
    </source>
</evidence>
<evidence type="ECO:0000256" key="3">
    <source>
        <dbReference type="ARBA" id="ARBA00022475"/>
    </source>
</evidence>
<evidence type="ECO:0000256" key="4">
    <source>
        <dbReference type="ARBA" id="ARBA00022519"/>
    </source>
</evidence>
<comment type="caution">
    <text evidence="9">The sequence shown here is derived from an EMBL/GenBank/DDBJ whole genome shotgun (WGS) entry which is preliminary data.</text>
</comment>
<dbReference type="InterPro" id="IPR010771">
    <property type="entry name" value="IgaA"/>
</dbReference>
<feature type="transmembrane region" description="Helical" evidence="8">
    <location>
        <begin position="650"/>
        <end position="671"/>
    </location>
</feature>
<keyword evidence="5 8" id="KW-0812">Transmembrane</keyword>
<keyword evidence="6 8" id="KW-1133">Transmembrane helix</keyword>
<feature type="transmembrane region" description="Helical" evidence="8">
    <location>
        <begin position="222"/>
        <end position="239"/>
    </location>
</feature>
<feature type="transmembrane region" description="Helical" evidence="8">
    <location>
        <begin position="196"/>
        <end position="216"/>
    </location>
</feature>
<protein>
    <submittedName>
        <fullName evidence="9">Flagellar operon control protein UmoB</fullName>
    </submittedName>
</protein>
<dbReference type="Proteomes" id="UP000179588">
    <property type="component" value="Unassembled WGS sequence"/>
</dbReference>
<dbReference type="AlphaFoldDB" id="A0A1S1HQK7"/>
<dbReference type="RefSeq" id="WP_070927525.1">
    <property type="nucleotide sequence ID" value="NZ_VAUE01000029.1"/>
</dbReference>
<keyword evidence="3" id="KW-1003">Cell membrane</keyword>
<proteinExistence type="inferred from homology"/>
<organism evidence="9 10">
    <name type="scientific">Providencia stuartii</name>
    <dbReference type="NCBI Taxonomy" id="588"/>
    <lineage>
        <taxon>Bacteria</taxon>
        <taxon>Pseudomonadati</taxon>
        <taxon>Pseudomonadota</taxon>
        <taxon>Gammaproteobacteria</taxon>
        <taxon>Enterobacterales</taxon>
        <taxon>Morganellaceae</taxon>
        <taxon>Providencia</taxon>
    </lineage>
</organism>
<evidence type="ECO:0000256" key="2">
    <source>
        <dbReference type="ARBA" id="ARBA00009494"/>
    </source>
</evidence>
<reference evidence="9 10" key="1">
    <citation type="submission" date="2016-03" db="EMBL/GenBank/DDBJ databases">
        <title>Genome sequence of Providencia stuartii strain, isolated from the salivary glands of larval Lucilia sericata.</title>
        <authorList>
            <person name="Yuan Y."/>
            <person name="Zhang Y."/>
            <person name="Fu S."/>
            <person name="Crippen T.L."/>
            <person name="Visi D."/>
            <person name="Benbow M.E."/>
            <person name="Allen M."/>
            <person name="Tomberlin J.K."/>
            <person name="Sze S.-H."/>
            <person name="Tarone A.M."/>
        </authorList>
    </citation>
    <scope>NUCLEOTIDE SEQUENCE [LARGE SCALE GENOMIC DNA]</scope>
    <source>
        <strain evidence="9 10">Crippen</strain>
    </source>
</reference>
<evidence type="ECO:0000256" key="5">
    <source>
        <dbReference type="ARBA" id="ARBA00022692"/>
    </source>
</evidence>
<evidence type="ECO:0000256" key="6">
    <source>
        <dbReference type="ARBA" id="ARBA00022989"/>
    </source>
</evidence>
<name>A0A1S1HQK7_PROST</name>
<dbReference type="EMBL" id="LVIE01000156">
    <property type="protein sequence ID" value="OHT24317.1"/>
    <property type="molecule type" value="Genomic_DNA"/>
</dbReference>
<keyword evidence="7 8" id="KW-0472">Membrane</keyword>
<dbReference type="GO" id="GO:0005886">
    <property type="term" value="C:plasma membrane"/>
    <property type="evidence" value="ECO:0007669"/>
    <property type="project" value="UniProtKB-SubCell"/>
</dbReference>
<evidence type="ECO:0000256" key="1">
    <source>
        <dbReference type="ARBA" id="ARBA00004429"/>
    </source>
</evidence>
<accession>A0A1S1HQK7</accession>
<keyword evidence="4" id="KW-0997">Cell inner membrane</keyword>
<feature type="transmembrane region" description="Helical" evidence="8">
    <location>
        <begin position="6"/>
        <end position="24"/>
    </location>
</feature>
<keyword evidence="10" id="KW-1185">Reference proteome</keyword>
<keyword evidence="9" id="KW-0282">Flagellum</keyword>
<gene>
    <name evidence="9" type="ORF">A3Q29_18265</name>
</gene>
<dbReference type="Pfam" id="PF07095">
    <property type="entry name" value="IgaA"/>
    <property type="match status" value="1"/>
</dbReference>
<evidence type="ECO:0000313" key="10">
    <source>
        <dbReference type="Proteomes" id="UP000179588"/>
    </source>
</evidence>
<comment type="subcellular location">
    <subcellularLocation>
        <location evidence="1">Cell inner membrane</location>
        <topology evidence="1">Multi-pass membrane protein</topology>
    </subcellularLocation>
</comment>
<dbReference type="OrthoDB" id="8827178at2"/>
<evidence type="ECO:0000313" key="9">
    <source>
        <dbReference type="EMBL" id="OHT24317.1"/>
    </source>
</evidence>
<keyword evidence="9" id="KW-0969">Cilium</keyword>
<comment type="similarity">
    <text evidence="2">Belongs to the IgaA family.</text>
</comment>
<sequence>MLNYVIITAILIISLTIMASFLYFRRGRNSGVYQIPSQAEPSFRKMIDSDYQTISQYLRSNLSSSLNVEQSRWQLKKNPVIATVCNSVTRFNLRQEKTDSWRYFIDTLEVKLPSQLEPYLQQQNVMELVDTNHLPLIISLNGFSLKDFNDEWSEDEVSERTAPEAAIHERGEPNVQVLRVRQETVEEHRLNHSSSWVGTLFICLSFLLGYLALLALPFLQSWGFVGAFICLIIGLLALFRVRVFPQSLQDVQCVFGQPKRWELYGELDKRQSSTVSIGGTDLYYPPHWEPYIQRELNKATNIDMYPSGHVLRYGQFLSLHGEERYYPYRRYKKNLVILATGLLVLVLMFSYQSMSLPIKLGVAWLDGAETVKVTNVTELETHQLKIGDSLTAKGVGMCYRPPNFSDSNQAQFAPFDCSGIYWNNMSLSPDPESVIVDRATNLLNAVQSQLHPEKSGVGVNPRLQRDIMKSGMNIIFDFSEIILKTNELCYEEKACPKLKNALINLGSTDDWDALVAKASTGKLSGAHVLLRAGSAEALEKLVEATTYEFIKGEVEKEAAKLNSPPPGGVLFISDENKALVDSIVGSVFNDLTPLQRWLELKRIAGLLVNTPFDVEGIVTQLSTDANGTLHITLHSKPSDAVMSQYVSNSLFALFLAIVVILNGTLVVSRVINNKRRLRNIQQYYDKCFEAGNPSNQS</sequence>
<feature type="transmembrane region" description="Helical" evidence="8">
    <location>
        <begin position="334"/>
        <end position="351"/>
    </location>
</feature>